<dbReference type="PROSITE" id="PS51257">
    <property type="entry name" value="PROKAR_LIPOPROTEIN"/>
    <property type="match status" value="1"/>
</dbReference>
<feature type="chain" id="PRO_5040803497" evidence="2">
    <location>
        <begin position="18"/>
        <end position="215"/>
    </location>
</feature>
<evidence type="ECO:0000256" key="1">
    <source>
        <dbReference type="SAM" id="MobiDB-lite"/>
    </source>
</evidence>
<dbReference type="EMBL" id="JAGTJJ010000016">
    <property type="protein sequence ID" value="MDC3983782.1"/>
    <property type="molecule type" value="Genomic_DNA"/>
</dbReference>
<keyword evidence="5" id="KW-1185">Reference proteome</keyword>
<gene>
    <name evidence="4" type="ORF">KEG57_24955</name>
</gene>
<feature type="domain" description="LTD" evidence="3">
    <location>
        <begin position="50"/>
        <end position="181"/>
    </location>
</feature>
<accession>A0A9X4AUZ8</accession>
<evidence type="ECO:0000313" key="4">
    <source>
        <dbReference type="EMBL" id="MDC3983782.1"/>
    </source>
</evidence>
<feature type="region of interest" description="Disordered" evidence="1">
    <location>
        <begin position="24"/>
        <end position="54"/>
    </location>
</feature>
<evidence type="ECO:0000313" key="5">
    <source>
        <dbReference type="Proteomes" id="UP001151081"/>
    </source>
</evidence>
<comment type="caution">
    <text evidence="4">The sequence shown here is derived from an EMBL/GenBank/DDBJ whole genome shotgun (WGS) entry which is preliminary data.</text>
</comment>
<dbReference type="RefSeq" id="WP_272458844.1">
    <property type="nucleotide sequence ID" value="NZ_JAGTJJ010000016.1"/>
</dbReference>
<feature type="compositionally biased region" description="Gly residues" evidence="1">
    <location>
        <begin position="39"/>
        <end position="54"/>
    </location>
</feature>
<organism evidence="4 5">
    <name type="scientific">Polyangium jinanense</name>
    <dbReference type="NCBI Taxonomy" id="2829994"/>
    <lineage>
        <taxon>Bacteria</taxon>
        <taxon>Pseudomonadati</taxon>
        <taxon>Myxococcota</taxon>
        <taxon>Polyangia</taxon>
        <taxon>Polyangiales</taxon>
        <taxon>Polyangiaceae</taxon>
        <taxon>Polyangium</taxon>
    </lineage>
</organism>
<dbReference type="Proteomes" id="UP001151081">
    <property type="component" value="Unassembled WGS sequence"/>
</dbReference>
<dbReference type="Pfam" id="PF00932">
    <property type="entry name" value="LTD"/>
    <property type="match status" value="1"/>
</dbReference>
<evidence type="ECO:0000256" key="2">
    <source>
        <dbReference type="SAM" id="SignalP"/>
    </source>
</evidence>
<keyword evidence="2" id="KW-0732">Signal</keyword>
<proteinExistence type="predicted"/>
<sequence length="215" mass="20992">MARMEFFLASMFVAATAVLGCSEATENPPPTGSASSSSGQGGGGGSGGGGQGGAGAGGSGAAKIVINEIAATGAEEWIEIVNVGDAVMDLDGYGIADQDGDVPKVAEAVRFEAGTKLSPGAYLVIVAGLDAPGSGPQSECLAEGGPATCYHAGFGISASNGDKIFFLSPSDAIVAEAEYPPAAVADGQTYGRVPNGIGDFEACEPTPGEANTKAP</sequence>
<feature type="signal peptide" evidence="2">
    <location>
        <begin position="1"/>
        <end position="17"/>
    </location>
</feature>
<dbReference type="InterPro" id="IPR036415">
    <property type="entry name" value="Lamin_tail_dom_sf"/>
</dbReference>
<name>A0A9X4AUZ8_9BACT</name>
<dbReference type="Gene3D" id="2.60.40.1260">
    <property type="entry name" value="Lamin Tail domain"/>
    <property type="match status" value="1"/>
</dbReference>
<reference evidence="4 5" key="1">
    <citation type="submission" date="2021-04" db="EMBL/GenBank/DDBJ databases">
        <title>Genome analysis of Polyangium sp.</title>
        <authorList>
            <person name="Li Y."/>
            <person name="Wang J."/>
        </authorList>
    </citation>
    <scope>NUCLEOTIDE SEQUENCE [LARGE SCALE GENOMIC DNA]</scope>
    <source>
        <strain evidence="4 5">SDU14</strain>
    </source>
</reference>
<dbReference type="SUPFAM" id="SSF74853">
    <property type="entry name" value="Lamin A/C globular tail domain"/>
    <property type="match status" value="1"/>
</dbReference>
<dbReference type="PROSITE" id="PS51841">
    <property type="entry name" value="LTD"/>
    <property type="match status" value="1"/>
</dbReference>
<evidence type="ECO:0000259" key="3">
    <source>
        <dbReference type="PROSITE" id="PS51841"/>
    </source>
</evidence>
<protein>
    <submittedName>
        <fullName evidence="4">Lamin tail domain-containing protein</fullName>
    </submittedName>
</protein>
<dbReference type="AlphaFoldDB" id="A0A9X4AUZ8"/>
<dbReference type="InterPro" id="IPR001322">
    <property type="entry name" value="Lamin_tail_dom"/>
</dbReference>